<proteinExistence type="predicted"/>
<sequence>MRLPAYRSSYMLRYHPYPRLSLSHHETLMDTVDERDSPYGESDYSDRFPALFQLGAPCLPTIDEYDEAAVNLEAALAFEDKLSFRKKIFRRRFVHIVLDLALSIKRKLKM</sequence>
<dbReference type="HOGENOM" id="CLU_171263_1_0_1"/>
<dbReference type="KEGG" id="sla:SERLADRAFT_417169"/>
<dbReference type="RefSeq" id="XP_007321458.1">
    <property type="nucleotide sequence ID" value="XM_007321396.1"/>
</dbReference>
<name>F8P4Y5_SERL9</name>
<protein>
    <submittedName>
        <fullName evidence="1">Uncharacterized protein</fullName>
    </submittedName>
</protein>
<dbReference type="EMBL" id="GL945438">
    <property type="protein sequence ID" value="EGO21672.1"/>
    <property type="molecule type" value="Genomic_DNA"/>
</dbReference>
<accession>F8P4Y5</accession>
<dbReference type="Proteomes" id="UP000008064">
    <property type="component" value="Unassembled WGS sequence"/>
</dbReference>
<organism>
    <name type="scientific">Serpula lacrymans var. lacrymans (strain S7.9)</name>
    <name type="common">Dry rot fungus</name>
    <dbReference type="NCBI Taxonomy" id="578457"/>
    <lineage>
        <taxon>Eukaryota</taxon>
        <taxon>Fungi</taxon>
        <taxon>Dikarya</taxon>
        <taxon>Basidiomycota</taxon>
        <taxon>Agaricomycotina</taxon>
        <taxon>Agaricomycetes</taxon>
        <taxon>Agaricomycetidae</taxon>
        <taxon>Boletales</taxon>
        <taxon>Coniophorineae</taxon>
        <taxon>Serpulaceae</taxon>
        <taxon>Serpula</taxon>
    </lineage>
</organism>
<dbReference type="AlphaFoldDB" id="F8P4Y5"/>
<dbReference type="OrthoDB" id="2637024at2759"/>
<reference evidence="1" key="1">
    <citation type="submission" date="2011-04" db="EMBL/GenBank/DDBJ databases">
        <title>Evolution of plant cell wall degrading machinery underlies the functional diversity of forest fungi.</title>
        <authorList>
            <consortium name="US DOE Joint Genome Institute (JGI-PGF)"/>
            <person name="Eastwood D.C."/>
            <person name="Floudas D."/>
            <person name="Binder M."/>
            <person name="Majcherczyk A."/>
            <person name="Schneider P."/>
            <person name="Aerts A."/>
            <person name="Asiegbu F.O."/>
            <person name="Baker S.E."/>
            <person name="Barry K."/>
            <person name="Bendiksby M."/>
            <person name="Blumentritt M."/>
            <person name="Coutinho P.M."/>
            <person name="Cullen D."/>
            <person name="Cullen D."/>
            <person name="Gathman A."/>
            <person name="Goodell B."/>
            <person name="Henrissat B."/>
            <person name="Ihrmark K."/>
            <person name="Kauserud H."/>
            <person name="Kohler A."/>
            <person name="LaButti K."/>
            <person name="Lapidus A."/>
            <person name="Lavin J.L."/>
            <person name="Lee Y.-H."/>
            <person name="Lindquist E."/>
            <person name="Lilly W."/>
            <person name="Lucas S."/>
            <person name="Morin E."/>
            <person name="Murat C."/>
            <person name="Oguiza J.A."/>
            <person name="Park J."/>
            <person name="Pisabarro A.G."/>
            <person name="Riley R."/>
            <person name="Rosling A."/>
            <person name="Salamov A."/>
            <person name="Schmidt O."/>
            <person name="Schmutz J."/>
            <person name="Skrede I."/>
            <person name="Stenlid J."/>
            <person name="Wiebenga A."/>
            <person name="Xie X."/>
            <person name="Kues U."/>
            <person name="Hibbett D.S."/>
            <person name="Hoffmeister D."/>
            <person name="Hogberg N."/>
            <person name="Martin F."/>
            <person name="Grigoriev I.V."/>
            <person name="Watkinson S.C."/>
        </authorList>
    </citation>
    <scope>NUCLEOTIDE SEQUENCE</scope>
    <source>
        <strain evidence="1">S7.9</strain>
    </source>
</reference>
<dbReference type="GeneID" id="18813561"/>
<evidence type="ECO:0000313" key="1">
    <source>
        <dbReference type="EMBL" id="EGO21672.1"/>
    </source>
</evidence>
<gene>
    <name evidence="1" type="ORF">SERLADRAFT_417169</name>
</gene>